<accession>A0AA36G9N2</accession>
<feature type="region of interest" description="Disordered" evidence="1">
    <location>
        <begin position="103"/>
        <end position="350"/>
    </location>
</feature>
<feature type="compositionally biased region" description="Polar residues" evidence="1">
    <location>
        <begin position="288"/>
        <end position="303"/>
    </location>
</feature>
<evidence type="ECO:0000313" key="3">
    <source>
        <dbReference type="Proteomes" id="UP001177023"/>
    </source>
</evidence>
<comment type="caution">
    <text evidence="2">The sequence shown here is derived from an EMBL/GenBank/DDBJ whole genome shotgun (WGS) entry which is preliminary data.</text>
</comment>
<proteinExistence type="predicted"/>
<feature type="compositionally biased region" description="Basic and acidic residues" evidence="1">
    <location>
        <begin position="317"/>
        <end position="330"/>
    </location>
</feature>
<feature type="compositionally biased region" description="Basic and acidic residues" evidence="1">
    <location>
        <begin position="1"/>
        <end position="17"/>
    </location>
</feature>
<feature type="compositionally biased region" description="Basic and acidic residues" evidence="1">
    <location>
        <begin position="535"/>
        <end position="553"/>
    </location>
</feature>
<name>A0AA36G9N2_9BILA</name>
<feature type="compositionally biased region" description="Low complexity" evidence="1">
    <location>
        <begin position="146"/>
        <end position="157"/>
    </location>
</feature>
<feature type="non-terminal residue" evidence="2">
    <location>
        <position position="1"/>
    </location>
</feature>
<sequence>MWELAERISRHPHHGEVEEASEDREVELGSESPKQIFSGSGHQLDETRPNSDFEGSIDLAHPLAHNAEAHVQPTTPKSETPEVPNSGIDFLPDSAVETFFYQSTPDGASDTADQAPEYDSSFETDEEEEGQVARVVPKTNEDHGLAADSDASDFDGATTVTSLGHSEIHYGPEHENAQEDEQECEYEQVHQQEYVHEQERECDQEREQEQEHVQGNEYGQEHEQMLLQEHDQERERDYDQEHGQEQEHEHEQELEGLDPQFTLPNSTEAPLSPKRPEDLEDSEGSLANPHSPTSGVVATNHPPTQEMGFSDATPVPEDSRMGRTQNKEPDSEITPGSGTLEYSLKREPETDKGRLEMLAKDEELEPANYVPETVQRKEGRIEGNARMIPPKLDQIGDQKVQIFVSTDSPTALEDPGRASALDDDRTQLGRMKRQLSVERKGSNELGADETLRNQWGRSDTLQSDVSMVSSELDRSSLIRLNYNSNVDQAAWKAGHVEVDIAEVDRFWNYRYNKELDAMVESKQKPPMIELSLPEMGEHSRKMSKEEILANKAS</sequence>
<feature type="compositionally biased region" description="Basic and acidic residues" evidence="1">
    <location>
        <begin position="187"/>
        <end position="253"/>
    </location>
</feature>
<feature type="region of interest" description="Disordered" evidence="1">
    <location>
        <begin position="532"/>
        <end position="553"/>
    </location>
</feature>
<feature type="compositionally biased region" description="Acidic residues" evidence="1">
    <location>
        <begin position="120"/>
        <end position="130"/>
    </location>
</feature>
<organism evidence="2 3">
    <name type="scientific">Mesorhabditis spiculigera</name>
    <dbReference type="NCBI Taxonomy" id="96644"/>
    <lineage>
        <taxon>Eukaryota</taxon>
        <taxon>Metazoa</taxon>
        <taxon>Ecdysozoa</taxon>
        <taxon>Nematoda</taxon>
        <taxon>Chromadorea</taxon>
        <taxon>Rhabditida</taxon>
        <taxon>Rhabditina</taxon>
        <taxon>Rhabditomorpha</taxon>
        <taxon>Rhabditoidea</taxon>
        <taxon>Rhabditidae</taxon>
        <taxon>Mesorhabditinae</taxon>
        <taxon>Mesorhabditis</taxon>
    </lineage>
</organism>
<feature type="region of interest" description="Disordered" evidence="1">
    <location>
        <begin position="1"/>
        <end position="90"/>
    </location>
</feature>
<evidence type="ECO:0000256" key="1">
    <source>
        <dbReference type="SAM" id="MobiDB-lite"/>
    </source>
</evidence>
<dbReference type="EMBL" id="CATQJA010002691">
    <property type="protein sequence ID" value="CAJ0584345.1"/>
    <property type="molecule type" value="Genomic_DNA"/>
</dbReference>
<dbReference type="AlphaFoldDB" id="A0AA36G9N2"/>
<reference evidence="2" key="1">
    <citation type="submission" date="2023-06" db="EMBL/GenBank/DDBJ databases">
        <authorList>
            <person name="Delattre M."/>
        </authorList>
    </citation>
    <scope>NUCLEOTIDE SEQUENCE</scope>
    <source>
        <strain evidence="2">AF72</strain>
    </source>
</reference>
<dbReference type="Proteomes" id="UP001177023">
    <property type="component" value="Unassembled WGS sequence"/>
</dbReference>
<feature type="compositionally biased region" description="Basic and acidic residues" evidence="1">
    <location>
        <begin position="166"/>
        <end position="177"/>
    </location>
</feature>
<feature type="compositionally biased region" description="Polar residues" evidence="1">
    <location>
        <begin position="32"/>
        <end position="41"/>
    </location>
</feature>
<protein>
    <submittedName>
        <fullName evidence="2">Uncharacterized protein</fullName>
    </submittedName>
</protein>
<keyword evidence="3" id="KW-1185">Reference proteome</keyword>
<gene>
    <name evidence="2" type="ORF">MSPICULIGERA_LOCUS22404</name>
</gene>
<evidence type="ECO:0000313" key="2">
    <source>
        <dbReference type="EMBL" id="CAJ0584345.1"/>
    </source>
</evidence>